<dbReference type="GO" id="GO:0051539">
    <property type="term" value="F:4 iron, 4 sulfur cluster binding"/>
    <property type="evidence" value="ECO:0007669"/>
    <property type="project" value="UniProtKB-KW"/>
</dbReference>
<dbReference type="PANTHER" id="PTHR43687">
    <property type="entry name" value="ADENYLYLSULFATE REDUCTASE, BETA SUBUNIT"/>
    <property type="match status" value="1"/>
</dbReference>
<keyword evidence="4" id="KW-0411">Iron-sulfur</keyword>
<evidence type="ECO:0000313" key="8">
    <source>
        <dbReference type="Proteomes" id="UP000250918"/>
    </source>
</evidence>
<dbReference type="PROSITE" id="PS00198">
    <property type="entry name" value="4FE4S_FER_1"/>
    <property type="match status" value="1"/>
</dbReference>
<evidence type="ECO:0000256" key="5">
    <source>
        <dbReference type="SAM" id="MobiDB-lite"/>
    </source>
</evidence>
<evidence type="ECO:0000256" key="3">
    <source>
        <dbReference type="ARBA" id="ARBA00023004"/>
    </source>
</evidence>
<evidence type="ECO:0000259" key="6">
    <source>
        <dbReference type="PROSITE" id="PS51379"/>
    </source>
</evidence>
<feature type="region of interest" description="Disordered" evidence="5">
    <location>
        <begin position="1"/>
        <end position="22"/>
    </location>
</feature>
<evidence type="ECO:0000256" key="1">
    <source>
        <dbReference type="ARBA" id="ARBA00022485"/>
    </source>
</evidence>
<evidence type="ECO:0000313" key="7">
    <source>
        <dbReference type="EMBL" id="PWB75841.1"/>
    </source>
</evidence>
<dbReference type="PROSITE" id="PS51379">
    <property type="entry name" value="4FE4S_FER_2"/>
    <property type="match status" value="2"/>
</dbReference>
<dbReference type="Pfam" id="PF13187">
    <property type="entry name" value="Fer4_9"/>
    <property type="match status" value="1"/>
</dbReference>
<sequence length="87" mass="9659">MSDSTGAQQSTPKAAPKSKYDYSKGPLPLNINLQWCKACNICIAFCPTQVFEPDRDGRPVQARPEACTQCTICWTHCPDFAITSNYK</sequence>
<keyword evidence="1" id="KW-0004">4Fe-4S</keyword>
<keyword evidence="2" id="KW-0479">Metal-binding</keyword>
<name>A0A855X5Q0_9BACT</name>
<feature type="domain" description="4Fe-4S ferredoxin-type" evidence="6">
    <location>
        <begin position="58"/>
        <end position="87"/>
    </location>
</feature>
<evidence type="ECO:0000256" key="2">
    <source>
        <dbReference type="ARBA" id="ARBA00022723"/>
    </source>
</evidence>
<dbReference type="GO" id="GO:0046872">
    <property type="term" value="F:metal ion binding"/>
    <property type="evidence" value="ECO:0007669"/>
    <property type="project" value="UniProtKB-KW"/>
</dbReference>
<keyword evidence="3" id="KW-0408">Iron</keyword>
<feature type="compositionally biased region" description="Polar residues" evidence="5">
    <location>
        <begin position="1"/>
        <end position="12"/>
    </location>
</feature>
<dbReference type="PANTHER" id="PTHR43687:SF4">
    <property type="entry name" value="BLR5484 PROTEIN"/>
    <property type="match status" value="1"/>
</dbReference>
<feature type="domain" description="4Fe-4S ferredoxin-type" evidence="6">
    <location>
        <begin position="27"/>
        <end position="56"/>
    </location>
</feature>
<dbReference type="InterPro" id="IPR050572">
    <property type="entry name" value="Fe-S_Ferredoxin"/>
</dbReference>
<proteinExistence type="predicted"/>
<gene>
    <name evidence="7" type="ORF">C3F09_01645</name>
</gene>
<accession>A0A855X5Q0</accession>
<comment type="caution">
    <text evidence="7">The sequence shown here is derived from an EMBL/GenBank/DDBJ whole genome shotgun (WGS) entry which is preliminary data.</text>
</comment>
<organism evidence="7 8">
    <name type="scientific">candidate division GN15 bacterium</name>
    <dbReference type="NCBI Taxonomy" id="2072418"/>
    <lineage>
        <taxon>Bacteria</taxon>
        <taxon>candidate division GN15</taxon>
    </lineage>
</organism>
<dbReference type="InterPro" id="IPR017896">
    <property type="entry name" value="4Fe4S_Fe-S-bd"/>
</dbReference>
<dbReference type="Proteomes" id="UP000250918">
    <property type="component" value="Unassembled WGS sequence"/>
</dbReference>
<dbReference type="AlphaFoldDB" id="A0A855X5Q0"/>
<reference evidence="7 8" key="1">
    <citation type="journal article" date="2018" name="ISME J.">
        <title>A methanotrophic archaeon couples anaerobic oxidation of methane to Fe(III) reduction.</title>
        <authorList>
            <person name="Cai C."/>
            <person name="Leu A.O."/>
            <person name="Xie G.J."/>
            <person name="Guo J."/>
            <person name="Feng Y."/>
            <person name="Zhao J.X."/>
            <person name="Tyson G.W."/>
            <person name="Yuan Z."/>
            <person name="Hu S."/>
        </authorList>
    </citation>
    <scope>NUCLEOTIDE SEQUENCE [LARGE SCALE GENOMIC DNA]</scope>
    <source>
        <strain evidence="7">FeB_12</strain>
    </source>
</reference>
<dbReference type="InterPro" id="IPR017900">
    <property type="entry name" value="4Fe4S_Fe_S_CS"/>
</dbReference>
<dbReference type="SUPFAM" id="SSF54862">
    <property type="entry name" value="4Fe-4S ferredoxins"/>
    <property type="match status" value="1"/>
</dbReference>
<dbReference type="EMBL" id="PQAP01000007">
    <property type="protein sequence ID" value="PWB75841.1"/>
    <property type="molecule type" value="Genomic_DNA"/>
</dbReference>
<evidence type="ECO:0000256" key="4">
    <source>
        <dbReference type="ARBA" id="ARBA00023014"/>
    </source>
</evidence>
<protein>
    <submittedName>
        <fullName evidence="7">Ferredoxin</fullName>
    </submittedName>
</protein>
<dbReference type="Gene3D" id="3.30.70.20">
    <property type="match status" value="1"/>
</dbReference>